<keyword evidence="10" id="KW-0067">ATP-binding</keyword>
<evidence type="ECO:0000256" key="12">
    <source>
        <dbReference type="ARBA" id="ARBA00023172"/>
    </source>
</evidence>
<keyword evidence="7" id="KW-0255">Endonuclease</keyword>
<feature type="domain" description="Rad50/SbcC-type AAA" evidence="14">
    <location>
        <begin position="5"/>
        <end position="212"/>
    </location>
</feature>
<feature type="coiled-coil region" evidence="13">
    <location>
        <begin position="670"/>
        <end position="771"/>
    </location>
</feature>
<comment type="subunit">
    <text evidence="2">Heterodimer of SbcC and SbcD.</text>
</comment>
<evidence type="ECO:0000256" key="13">
    <source>
        <dbReference type="SAM" id="Coils"/>
    </source>
</evidence>
<keyword evidence="6" id="KW-0547">Nucleotide-binding</keyword>
<dbReference type="Pfam" id="PF13558">
    <property type="entry name" value="SbcC_Walker_B"/>
    <property type="match status" value="1"/>
</dbReference>
<dbReference type="PANTHER" id="PTHR32114:SF2">
    <property type="entry name" value="ABC TRANSPORTER ABCH.3"/>
    <property type="match status" value="1"/>
</dbReference>
<sequence length="1010" mass="117964">MKPLKLHLQNFGPFLDETIDFSRIQSNQLFLISGKTGSGKTMIFDGIVYALYGRASTEKREVKHLRSHFADATQPLTVTFEFEISGRLYKVVREASFLKPGNKNETKPKLEVYRHEAGRFELIESTIQAGERFILDLLKLKQDQFRQLFVLPQGEFKEFLVSNSTDKQTILRTLFNTQLYDMLKNRLTDKTKNMKIEIDQIYTKIQSAWDELYTLDHPDLVVEKGLKSEQYDLMMAALPQFETIAEQQVLKVQQEKLKVEKELNRMNEAVDRQILRQQLSEQQQQLKMKLEEFKLRQPRIQQLEQQLKLMNESKMALKMYHNLQELEVTLKRQQNEQKQLQNENEKLETEQIEQQQALETHLLQEDEMNQKAQYLERTRHFYQECEQLKEKYARMTSIEQTTEKLVQLNEEAMRKLEAIDKDDIERQPDYEQKSQLQAEQAALVEKIATLRIAQNHATIQARQQQKLQQYTEDLKRIDAEIAQQQANIQAISENEQQLLNHEQAVMTLRATLSQNDPCPVCGQTVHHVEADADIEQIKKIQQENRIIEQTLEKLKEQKIKCKANITHTKARLAEIGEVDFNEEHLKKAETEQHDIKQKLEAIDKENSRIAAIQEEVGRIHRVIDENQQQIQLLKKEQEYIQERMDRFVAETAYDDIETFQTAFTQLKSTVDQFNQEKVTLTERRDQLATKIKEQQYEIQLLAQQITERSKQVQTLNDDIDEALEALNIQNRETLFDILQDSVHKEAYEQEVKTYNHEKQTVELKMQDVSQQLSTITVEDLDVLKVKQQQQREAFEDVQRRFNEYAFQATQNQKTAQKIKDAVTYLKNTLNEQIELFQLAEILSGKNAHHLTLENYVLMHYLEQILLKANQRLLSMTGQRYELVRNEKKGRGFSGLEIEVFDYYSNQARHITSLSGGETFQASLALALGLSEVVQSEQGGIALDAMFIDEGFGTLDQETLETALDTLIQLQSSGRLVGIISHVSELKNRIPIILEVVSKNYQSTTHLRSNE</sequence>
<dbReference type="AlphaFoldDB" id="A0A2A4H0N9"/>
<organism evidence="15 16">
    <name type="scientific">Staphylococcus delphini</name>
    <dbReference type="NCBI Taxonomy" id="53344"/>
    <lineage>
        <taxon>Bacteria</taxon>
        <taxon>Bacillati</taxon>
        <taxon>Bacillota</taxon>
        <taxon>Bacilli</taxon>
        <taxon>Bacillales</taxon>
        <taxon>Staphylococcaceae</taxon>
        <taxon>Staphylococcus</taxon>
        <taxon>Staphylococcus intermedius group</taxon>
    </lineage>
</organism>
<gene>
    <name evidence="15" type="ORF">B5C08_00150</name>
</gene>
<evidence type="ECO:0000256" key="11">
    <source>
        <dbReference type="ARBA" id="ARBA00023054"/>
    </source>
</evidence>
<evidence type="ECO:0000256" key="10">
    <source>
        <dbReference type="ARBA" id="ARBA00022840"/>
    </source>
</evidence>
<comment type="caution">
    <text evidence="15">The sequence shown here is derived from an EMBL/GenBank/DDBJ whole genome shotgun (WGS) entry which is preliminary data.</text>
</comment>
<dbReference type="Pfam" id="PF13476">
    <property type="entry name" value="AAA_23"/>
    <property type="match status" value="1"/>
</dbReference>
<name>A0A2A4H0N9_9STAP</name>
<dbReference type="GO" id="GO:0006260">
    <property type="term" value="P:DNA replication"/>
    <property type="evidence" value="ECO:0007669"/>
    <property type="project" value="UniProtKB-KW"/>
</dbReference>
<dbReference type="Gene3D" id="3.40.50.300">
    <property type="entry name" value="P-loop containing nucleotide triphosphate hydrolases"/>
    <property type="match status" value="2"/>
</dbReference>
<dbReference type="GO" id="GO:0006302">
    <property type="term" value="P:double-strand break repair"/>
    <property type="evidence" value="ECO:0007669"/>
    <property type="project" value="InterPro"/>
</dbReference>
<feature type="coiled-coil region" evidence="13">
    <location>
        <begin position="249"/>
        <end position="360"/>
    </location>
</feature>
<evidence type="ECO:0000313" key="16">
    <source>
        <dbReference type="Proteomes" id="UP000218335"/>
    </source>
</evidence>
<evidence type="ECO:0000256" key="2">
    <source>
        <dbReference type="ARBA" id="ARBA00011322"/>
    </source>
</evidence>
<keyword evidence="4" id="KW-0235">DNA replication</keyword>
<evidence type="ECO:0000256" key="7">
    <source>
        <dbReference type="ARBA" id="ARBA00022759"/>
    </source>
</evidence>
<dbReference type="SUPFAM" id="SSF52540">
    <property type="entry name" value="P-loop containing nucleoside triphosphate hydrolases"/>
    <property type="match status" value="1"/>
</dbReference>
<dbReference type="Proteomes" id="UP000218335">
    <property type="component" value="Unassembled WGS sequence"/>
</dbReference>
<evidence type="ECO:0000256" key="3">
    <source>
        <dbReference type="ARBA" id="ARBA00013368"/>
    </source>
</evidence>
<dbReference type="NCBIfam" id="NF041751">
    <property type="entry name" value="sbcc_Staph"/>
    <property type="match status" value="1"/>
</dbReference>
<keyword evidence="8" id="KW-0378">Hydrolase</keyword>
<comment type="similarity">
    <text evidence="1">Belongs to the SMC family. SbcC subfamily.</text>
</comment>
<keyword evidence="11 13" id="KW-0175">Coiled coil</keyword>
<dbReference type="InterPro" id="IPR027417">
    <property type="entry name" value="P-loop_NTPase"/>
</dbReference>
<dbReference type="InterPro" id="IPR053380">
    <property type="entry name" value="SbcCD_Nuclease_C"/>
</dbReference>
<evidence type="ECO:0000256" key="4">
    <source>
        <dbReference type="ARBA" id="ARBA00022705"/>
    </source>
</evidence>
<evidence type="ECO:0000256" key="6">
    <source>
        <dbReference type="ARBA" id="ARBA00022741"/>
    </source>
</evidence>
<keyword evidence="5" id="KW-0540">Nuclease</keyword>
<dbReference type="GO" id="GO:0005524">
    <property type="term" value="F:ATP binding"/>
    <property type="evidence" value="ECO:0007669"/>
    <property type="project" value="UniProtKB-KW"/>
</dbReference>
<dbReference type="EMBL" id="MWUU01000001">
    <property type="protein sequence ID" value="PCF57173.1"/>
    <property type="molecule type" value="Genomic_DNA"/>
</dbReference>
<dbReference type="GO" id="GO:0004527">
    <property type="term" value="F:exonuclease activity"/>
    <property type="evidence" value="ECO:0007669"/>
    <property type="project" value="UniProtKB-KW"/>
</dbReference>
<evidence type="ECO:0000256" key="1">
    <source>
        <dbReference type="ARBA" id="ARBA00006930"/>
    </source>
</evidence>
<feature type="coiled-coil region" evidence="13">
    <location>
        <begin position="537"/>
        <end position="643"/>
    </location>
</feature>
<reference evidence="15 16" key="1">
    <citation type="journal article" date="2017" name="PLoS ONE">
        <title>Development of a real-time PCR for detection of Staphylococcus pseudintermedius using a novel automated comparison of whole-genome sequences.</title>
        <authorList>
            <person name="Verstappen K.M."/>
            <person name="Huijbregts L."/>
            <person name="Spaninks M."/>
            <person name="Wagenaar J.A."/>
            <person name="Fluit A.C."/>
            <person name="Duim B."/>
        </authorList>
    </citation>
    <scope>NUCLEOTIDE SEQUENCE [LARGE SCALE GENOMIC DNA]</scope>
    <source>
        <strain evidence="15 16">215070706401-1</strain>
    </source>
</reference>
<dbReference type="InterPro" id="IPR038729">
    <property type="entry name" value="Rad50/SbcC_AAA"/>
</dbReference>
<evidence type="ECO:0000256" key="9">
    <source>
        <dbReference type="ARBA" id="ARBA00022839"/>
    </source>
</evidence>
<evidence type="ECO:0000256" key="5">
    <source>
        <dbReference type="ARBA" id="ARBA00022722"/>
    </source>
</evidence>
<dbReference type="GO" id="GO:0004519">
    <property type="term" value="F:endonuclease activity"/>
    <property type="evidence" value="ECO:0007669"/>
    <property type="project" value="UniProtKB-KW"/>
</dbReference>
<feature type="coiled-coil region" evidence="13">
    <location>
        <begin position="460"/>
        <end position="494"/>
    </location>
</feature>
<evidence type="ECO:0000313" key="15">
    <source>
        <dbReference type="EMBL" id="PCF57173.1"/>
    </source>
</evidence>
<accession>A0A2A4H0N9</accession>
<proteinExistence type="inferred from homology"/>
<protein>
    <recommendedName>
        <fullName evidence="3">Nuclease SbcCD subunit C</fullName>
    </recommendedName>
</protein>
<dbReference type="RefSeq" id="WP_096591726.1">
    <property type="nucleotide sequence ID" value="NZ_MWUU01000001.1"/>
</dbReference>
<dbReference type="PANTHER" id="PTHR32114">
    <property type="entry name" value="ABC TRANSPORTER ABCH.3"/>
    <property type="match status" value="1"/>
</dbReference>
<dbReference type="GO" id="GO:0016887">
    <property type="term" value="F:ATP hydrolysis activity"/>
    <property type="evidence" value="ECO:0007669"/>
    <property type="project" value="InterPro"/>
</dbReference>
<keyword evidence="9 15" id="KW-0269">Exonuclease</keyword>
<evidence type="ECO:0000256" key="8">
    <source>
        <dbReference type="ARBA" id="ARBA00022801"/>
    </source>
</evidence>
<evidence type="ECO:0000259" key="14">
    <source>
        <dbReference type="Pfam" id="PF13476"/>
    </source>
</evidence>
<dbReference type="GO" id="GO:0006310">
    <property type="term" value="P:DNA recombination"/>
    <property type="evidence" value="ECO:0007669"/>
    <property type="project" value="UniProtKB-KW"/>
</dbReference>
<keyword evidence="12" id="KW-0233">DNA recombination</keyword>